<feature type="signal peptide" evidence="4">
    <location>
        <begin position="1"/>
        <end position="31"/>
    </location>
</feature>
<dbReference type="InterPro" id="IPR039424">
    <property type="entry name" value="SBP_5"/>
</dbReference>
<name>A0A1G7PPL4_9LACT</name>
<dbReference type="PANTHER" id="PTHR30290">
    <property type="entry name" value="PERIPLASMIC BINDING COMPONENT OF ABC TRANSPORTER"/>
    <property type="match status" value="1"/>
</dbReference>
<evidence type="ECO:0000256" key="2">
    <source>
        <dbReference type="ARBA" id="ARBA00022448"/>
    </source>
</evidence>
<accession>A0A1G7PPL4</accession>
<evidence type="ECO:0000259" key="5">
    <source>
        <dbReference type="Pfam" id="PF00496"/>
    </source>
</evidence>
<evidence type="ECO:0000256" key="1">
    <source>
        <dbReference type="ARBA" id="ARBA00005695"/>
    </source>
</evidence>
<dbReference type="STRING" id="120956.SAMN05421791_101327"/>
<dbReference type="CDD" id="cd08510">
    <property type="entry name" value="PBP2_Lactococcal_OppA_like"/>
    <property type="match status" value="1"/>
</dbReference>
<dbReference type="Gene3D" id="3.90.76.10">
    <property type="entry name" value="Dipeptide-binding Protein, Domain 1"/>
    <property type="match status" value="1"/>
</dbReference>
<dbReference type="PIRSF" id="PIRSF002741">
    <property type="entry name" value="MppA"/>
    <property type="match status" value="1"/>
</dbReference>
<dbReference type="GO" id="GO:1904680">
    <property type="term" value="F:peptide transmembrane transporter activity"/>
    <property type="evidence" value="ECO:0007669"/>
    <property type="project" value="TreeGrafter"/>
</dbReference>
<keyword evidence="2" id="KW-0813">Transport</keyword>
<dbReference type="Proteomes" id="UP000199708">
    <property type="component" value="Unassembled WGS sequence"/>
</dbReference>
<dbReference type="InterPro" id="IPR000914">
    <property type="entry name" value="SBP_5_dom"/>
</dbReference>
<feature type="chain" id="PRO_5011443698" evidence="4">
    <location>
        <begin position="32"/>
        <end position="594"/>
    </location>
</feature>
<dbReference type="Gene3D" id="3.40.190.10">
    <property type="entry name" value="Periplasmic binding protein-like II"/>
    <property type="match status" value="1"/>
</dbReference>
<dbReference type="RefSeq" id="WP_090289024.1">
    <property type="nucleotide sequence ID" value="NZ_FNCK01000001.1"/>
</dbReference>
<evidence type="ECO:0000256" key="3">
    <source>
        <dbReference type="ARBA" id="ARBA00022729"/>
    </source>
</evidence>
<dbReference type="PANTHER" id="PTHR30290:SF9">
    <property type="entry name" value="OLIGOPEPTIDE-BINDING PROTEIN APPA"/>
    <property type="match status" value="1"/>
</dbReference>
<comment type="similarity">
    <text evidence="1">Belongs to the bacterial solute-binding protein 5 family.</text>
</comment>
<protein>
    <submittedName>
        <fullName evidence="6">Peptide/nickel transport system substrate-binding protein</fullName>
    </submittedName>
</protein>
<keyword evidence="3 4" id="KW-0732">Signal</keyword>
<dbReference type="Pfam" id="PF00496">
    <property type="entry name" value="SBP_bac_5"/>
    <property type="match status" value="1"/>
</dbReference>
<feature type="domain" description="Solute-binding protein family 5" evidence="5">
    <location>
        <begin position="113"/>
        <end position="500"/>
    </location>
</feature>
<proteinExistence type="inferred from homology"/>
<dbReference type="EMBL" id="FNCK01000001">
    <property type="protein sequence ID" value="SDF88208.1"/>
    <property type="molecule type" value="Genomic_DNA"/>
</dbReference>
<dbReference type="Gene3D" id="3.10.105.10">
    <property type="entry name" value="Dipeptide-binding Protein, Domain 3"/>
    <property type="match status" value="1"/>
</dbReference>
<dbReference type="SUPFAM" id="SSF53850">
    <property type="entry name" value="Periplasmic binding protein-like II"/>
    <property type="match status" value="1"/>
</dbReference>
<dbReference type="GO" id="GO:0042597">
    <property type="term" value="C:periplasmic space"/>
    <property type="evidence" value="ECO:0007669"/>
    <property type="project" value="UniProtKB-ARBA"/>
</dbReference>
<dbReference type="OrthoDB" id="9796817at2"/>
<reference evidence="6 7" key="1">
    <citation type="submission" date="2016-10" db="EMBL/GenBank/DDBJ databases">
        <authorList>
            <person name="de Groot N.N."/>
        </authorList>
    </citation>
    <scope>NUCLEOTIDE SEQUENCE [LARGE SCALE GENOMIC DNA]</scope>
    <source>
        <strain evidence="6 7">ATCC BAA-466</strain>
    </source>
</reference>
<dbReference type="GO" id="GO:0043190">
    <property type="term" value="C:ATP-binding cassette (ABC) transporter complex"/>
    <property type="evidence" value="ECO:0007669"/>
    <property type="project" value="InterPro"/>
</dbReference>
<organism evidence="6 7">
    <name type="scientific">Facklamia miroungae</name>
    <dbReference type="NCBI Taxonomy" id="120956"/>
    <lineage>
        <taxon>Bacteria</taxon>
        <taxon>Bacillati</taxon>
        <taxon>Bacillota</taxon>
        <taxon>Bacilli</taxon>
        <taxon>Lactobacillales</taxon>
        <taxon>Aerococcaceae</taxon>
        <taxon>Facklamia</taxon>
    </lineage>
</organism>
<dbReference type="GO" id="GO:0015833">
    <property type="term" value="P:peptide transport"/>
    <property type="evidence" value="ECO:0007669"/>
    <property type="project" value="TreeGrafter"/>
</dbReference>
<dbReference type="InterPro" id="IPR030678">
    <property type="entry name" value="Peptide/Ni-bd"/>
</dbReference>
<keyword evidence="7" id="KW-1185">Reference proteome</keyword>
<evidence type="ECO:0000313" key="7">
    <source>
        <dbReference type="Proteomes" id="UP000199708"/>
    </source>
</evidence>
<sequence>MRKSLEKNLIQFMTTMTISSLVLSTAPMVHAEETDGEGAPSIDIPTSVEHEGEVMEGGTLKIAYVSDTAFAGVFNNMFYTGQPDAVVIEKFNPGLYGFDNNFKIDDSGFAKVEMDIENKQVTITIPEGVKWDDGEPITIDDVIFPYYVVGHPDYTGIRYGSDFENVVGMAEYHSGEAEEISGLERVDDYTLKVTYLSFPNSMVQAGGGISSYIEPEHVFEGIEVADMEDSAPVREKPVGFGPFKVDSMTPGEAVTYTANENYYKGRPNLDGMTINVINPNSIIAEMKAGNFDIASLPTDKYDTFKDATNFTNIGYEMNVYTYIGFKMGKWNEEEEKNEFNPDLVTSNKALRQAMAYAMDNNSVGSEFYQGLRRAADSMITPNFVEYLNPDVKAYEYNPEKAKEILAEAGFKDVDGDGLVEDPNGEKFTLNFASMSGGETAAPLAQYYVQAWNAVGIPVQLLDGQLLEFNSFYERIKKDDPEIHVFQAAFGTGGDPNPNSAFGERAQFNYSRYVSEENSKLLADIESDESFDDAYRQKAFYAWQEFMHEEVPVIPTLWRYELTAVNKRVSNWDVEIGADLDWSKVGVTAESPIAE</sequence>
<gene>
    <name evidence="6" type="ORF">SAMN05421791_101327</name>
</gene>
<evidence type="ECO:0000256" key="4">
    <source>
        <dbReference type="SAM" id="SignalP"/>
    </source>
</evidence>
<dbReference type="AlphaFoldDB" id="A0A1G7PPL4"/>
<evidence type="ECO:0000313" key="6">
    <source>
        <dbReference type="EMBL" id="SDF88208.1"/>
    </source>
</evidence>